<dbReference type="Proteomes" id="UP001341840">
    <property type="component" value="Unassembled WGS sequence"/>
</dbReference>
<feature type="compositionally biased region" description="Basic and acidic residues" evidence="1">
    <location>
        <begin position="24"/>
        <end position="41"/>
    </location>
</feature>
<protein>
    <submittedName>
        <fullName evidence="2">Uncharacterized protein</fullName>
    </submittedName>
</protein>
<comment type="caution">
    <text evidence="2">The sequence shown here is derived from an EMBL/GenBank/DDBJ whole genome shotgun (WGS) entry which is preliminary data.</text>
</comment>
<reference evidence="2 3" key="1">
    <citation type="journal article" date="2023" name="Plants (Basel)">
        <title>Bridging the Gap: Combining Genomics and Transcriptomics Approaches to Understand Stylosanthes scabra, an Orphan Legume from the Brazilian Caatinga.</title>
        <authorList>
            <person name="Ferreira-Neto J.R.C."/>
            <person name="da Silva M.D."/>
            <person name="Binneck E."/>
            <person name="de Melo N.F."/>
            <person name="da Silva R.H."/>
            <person name="de Melo A.L.T.M."/>
            <person name="Pandolfi V."/>
            <person name="Bustamante F.O."/>
            <person name="Brasileiro-Vidal A.C."/>
            <person name="Benko-Iseppon A.M."/>
        </authorList>
    </citation>
    <scope>NUCLEOTIDE SEQUENCE [LARGE SCALE GENOMIC DNA]</scope>
    <source>
        <tissue evidence="2">Leaves</tissue>
    </source>
</reference>
<accession>A0ABU6URK0</accession>
<name>A0ABU6URK0_9FABA</name>
<dbReference type="EMBL" id="JASCZI010121902">
    <property type="protein sequence ID" value="MED6163257.1"/>
    <property type="molecule type" value="Genomic_DNA"/>
</dbReference>
<proteinExistence type="predicted"/>
<feature type="compositionally biased region" description="Basic and acidic residues" evidence="1">
    <location>
        <begin position="1"/>
        <end position="10"/>
    </location>
</feature>
<keyword evidence="3" id="KW-1185">Reference proteome</keyword>
<evidence type="ECO:0000313" key="3">
    <source>
        <dbReference type="Proteomes" id="UP001341840"/>
    </source>
</evidence>
<gene>
    <name evidence="2" type="ORF">PIB30_078196</name>
</gene>
<sequence length="154" mass="17769">MLTQRSRGEDDGAGGVGCRRHRREERQAETERESPKEERQSHGRMQRGGGKDLHRHIVAELHRHRRHHHLRHPVAVIVLRRGETKLEEREDVAGSPLEQGGSHHCPPLASPFTDVAVAQPETSRLGFFLLNEEFLLQVLMRSSRTRIFFFFTQS</sequence>
<organism evidence="2 3">
    <name type="scientific">Stylosanthes scabra</name>
    <dbReference type="NCBI Taxonomy" id="79078"/>
    <lineage>
        <taxon>Eukaryota</taxon>
        <taxon>Viridiplantae</taxon>
        <taxon>Streptophyta</taxon>
        <taxon>Embryophyta</taxon>
        <taxon>Tracheophyta</taxon>
        <taxon>Spermatophyta</taxon>
        <taxon>Magnoliopsida</taxon>
        <taxon>eudicotyledons</taxon>
        <taxon>Gunneridae</taxon>
        <taxon>Pentapetalae</taxon>
        <taxon>rosids</taxon>
        <taxon>fabids</taxon>
        <taxon>Fabales</taxon>
        <taxon>Fabaceae</taxon>
        <taxon>Papilionoideae</taxon>
        <taxon>50 kb inversion clade</taxon>
        <taxon>dalbergioids sensu lato</taxon>
        <taxon>Dalbergieae</taxon>
        <taxon>Pterocarpus clade</taxon>
        <taxon>Stylosanthes</taxon>
    </lineage>
</organism>
<feature type="region of interest" description="Disordered" evidence="1">
    <location>
        <begin position="1"/>
        <end position="52"/>
    </location>
</feature>
<evidence type="ECO:0000313" key="2">
    <source>
        <dbReference type="EMBL" id="MED6163257.1"/>
    </source>
</evidence>
<evidence type="ECO:0000256" key="1">
    <source>
        <dbReference type="SAM" id="MobiDB-lite"/>
    </source>
</evidence>